<dbReference type="PRINTS" id="PR00237">
    <property type="entry name" value="GPCRRHODOPSN"/>
</dbReference>
<evidence type="ECO:0000256" key="10">
    <source>
        <dbReference type="SAM" id="Phobius"/>
    </source>
</evidence>
<dbReference type="InterPro" id="IPR017452">
    <property type="entry name" value="GPCR_Rhodpsn_7TM"/>
</dbReference>
<feature type="transmembrane region" description="Helical" evidence="10">
    <location>
        <begin position="33"/>
        <end position="57"/>
    </location>
</feature>
<evidence type="ECO:0000313" key="13">
    <source>
        <dbReference type="Proteomes" id="UP001159428"/>
    </source>
</evidence>
<sequence length="311" mass="35380">MSQTSNEAQTQCFIETPIVILIGEQNTPLVFNILANILLTFTAVLGNVSILFSFVFVPSLRSISNYLIFGLALTDLGVGLIVHPLYIHVLLCVYNNRVPPCSVLAAYSIATSFLSGISLLYITIIGLDRYLAIKLHLRYRILVTEKRVGVTQIALWLINFLLNLVWLKGFRVYSTFAAVVVSISLVVTFFVYAKVYQVVKRHRVHIQDQMESQMSQFENFRSKRLRRSAINTLYVFFIFLLCYLPFCVITVLNNISNSLSKTNVLAFEFSATLMLSNSSLNPIMYCIRLSGFRTAIKKTYRRMLCLKISYA</sequence>
<evidence type="ECO:0000256" key="8">
    <source>
        <dbReference type="ARBA" id="ARBA00023224"/>
    </source>
</evidence>
<feature type="domain" description="G-protein coupled receptors family 1 profile" evidence="11">
    <location>
        <begin position="46"/>
        <end position="285"/>
    </location>
</feature>
<dbReference type="PANTHER" id="PTHR24249">
    <property type="entry name" value="HISTAMINE RECEPTOR-RELATED G-PROTEIN COUPLED RECEPTOR"/>
    <property type="match status" value="1"/>
</dbReference>
<evidence type="ECO:0000256" key="2">
    <source>
        <dbReference type="ARBA" id="ARBA00022475"/>
    </source>
</evidence>
<evidence type="ECO:0000256" key="5">
    <source>
        <dbReference type="ARBA" id="ARBA00023040"/>
    </source>
</evidence>
<keyword evidence="13" id="KW-1185">Reference proteome</keyword>
<dbReference type="PROSITE" id="PS50262">
    <property type="entry name" value="G_PROTEIN_RECEP_F1_2"/>
    <property type="match status" value="1"/>
</dbReference>
<organism evidence="12 13">
    <name type="scientific">Pocillopora meandrina</name>
    <dbReference type="NCBI Taxonomy" id="46732"/>
    <lineage>
        <taxon>Eukaryota</taxon>
        <taxon>Metazoa</taxon>
        <taxon>Cnidaria</taxon>
        <taxon>Anthozoa</taxon>
        <taxon>Hexacorallia</taxon>
        <taxon>Scleractinia</taxon>
        <taxon>Astrocoeniina</taxon>
        <taxon>Pocilloporidae</taxon>
        <taxon>Pocillopora</taxon>
    </lineage>
</organism>
<feature type="transmembrane region" description="Helical" evidence="10">
    <location>
        <begin position="233"/>
        <end position="252"/>
    </location>
</feature>
<dbReference type="GO" id="GO:0005886">
    <property type="term" value="C:plasma membrane"/>
    <property type="evidence" value="ECO:0007669"/>
    <property type="project" value="UniProtKB-SubCell"/>
</dbReference>
<comment type="subcellular location">
    <subcellularLocation>
        <location evidence="1">Cell membrane</location>
        <topology evidence="1">Multi-pass membrane protein</topology>
    </subcellularLocation>
</comment>
<gene>
    <name evidence="12" type="ORF">PMEA_00033369</name>
</gene>
<keyword evidence="7 9" id="KW-0675">Receptor</keyword>
<dbReference type="EMBL" id="CALNXJ010000008">
    <property type="protein sequence ID" value="CAH3046643.1"/>
    <property type="molecule type" value="Genomic_DNA"/>
</dbReference>
<evidence type="ECO:0000256" key="9">
    <source>
        <dbReference type="RuleBase" id="RU000688"/>
    </source>
</evidence>
<dbReference type="Gene3D" id="1.20.1070.10">
    <property type="entry name" value="Rhodopsin 7-helix transmembrane proteins"/>
    <property type="match status" value="1"/>
</dbReference>
<keyword evidence="2" id="KW-1003">Cell membrane</keyword>
<evidence type="ECO:0000256" key="6">
    <source>
        <dbReference type="ARBA" id="ARBA00023136"/>
    </source>
</evidence>
<name>A0AAU9W5Q7_9CNID</name>
<dbReference type="InterPro" id="IPR000276">
    <property type="entry name" value="GPCR_Rhodpsn"/>
</dbReference>
<protein>
    <recommendedName>
        <fullName evidence="11">G-protein coupled receptors family 1 profile domain-containing protein</fullName>
    </recommendedName>
</protein>
<dbReference type="Proteomes" id="UP001159428">
    <property type="component" value="Unassembled WGS sequence"/>
</dbReference>
<feature type="transmembrane region" description="Helical" evidence="10">
    <location>
        <begin position="172"/>
        <end position="193"/>
    </location>
</feature>
<accession>A0AAU9W5Q7</accession>
<dbReference type="PROSITE" id="PS00237">
    <property type="entry name" value="G_PROTEIN_RECEP_F1_1"/>
    <property type="match status" value="1"/>
</dbReference>
<comment type="similarity">
    <text evidence="9">Belongs to the G-protein coupled receptor 1 family.</text>
</comment>
<evidence type="ECO:0000313" key="12">
    <source>
        <dbReference type="EMBL" id="CAH3046643.1"/>
    </source>
</evidence>
<evidence type="ECO:0000256" key="1">
    <source>
        <dbReference type="ARBA" id="ARBA00004651"/>
    </source>
</evidence>
<comment type="caution">
    <text evidence="12">The sequence shown here is derived from an EMBL/GenBank/DDBJ whole genome shotgun (WGS) entry which is preliminary data.</text>
</comment>
<feature type="transmembrane region" description="Helical" evidence="10">
    <location>
        <begin position="66"/>
        <end position="86"/>
    </location>
</feature>
<keyword evidence="5 9" id="KW-0297">G-protein coupled receptor</keyword>
<keyword evidence="8 9" id="KW-0807">Transducer</keyword>
<keyword evidence="6 10" id="KW-0472">Membrane</keyword>
<dbReference type="GO" id="GO:0004930">
    <property type="term" value="F:G protein-coupled receptor activity"/>
    <property type="evidence" value="ECO:0007669"/>
    <property type="project" value="UniProtKB-KW"/>
</dbReference>
<feature type="transmembrane region" description="Helical" evidence="10">
    <location>
        <begin position="148"/>
        <end position="166"/>
    </location>
</feature>
<evidence type="ECO:0000256" key="7">
    <source>
        <dbReference type="ARBA" id="ARBA00023170"/>
    </source>
</evidence>
<evidence type="ECO:0000256" key="4">
    <source>
        <dbReference type="ARBA" id="ARBA00022989"/>
    </source>
</evidence>
<evidence type="ECO:0000256" key="3">
    <source>
        <dbReference type="ARBA" id="ARBA00022692"/>
    </source>
</evidence>
<keyword evidence="4 10" id="KW-1133">Transmembrane helix</keyword>
<dbReference type="Pfam" id="PF00001">
    <property type="entry name" value="7tm_1"/>
    <property type="match status" value="1"/>
</dbReference>
<keyword evidence="3 9" id="KW-0812">Transmembrane</keyword>
<dbReference type="SUPFAM" id="SSF81321">
    <property type="entry name" value="Family A G protein-coupled receptor-like"/>
    <property type="match status" value="1"/>
</dbReference>
<reference evidence="12 13" key="1">
    <citation type="submission" date="2022-05" db="EMBL/GenBank/DDBJ databases">
        <authorList>
            <consortium name="Genoscope - CEA"/>
            <person name="William W."/>
        </authorList>
    </citation>
    <scope>NUCLEOTIDE SEQUENCE [LARGE SCALE GENOMIC DNA]</scope>
</reference>
<evidence type="ECO:0000259" key="11">
    <source>
        <dbReference type="PROSITE" id="PS50262"/>
    </source>
</evidence>
<dbReference type="PANTHER" id="PTHR24249:SF372">
    <property type="entry name" value="G-PROTEIN COUPLED RECEPTORS FAMILY 1 PROFILE DOMAIN-CONTAINING PROTEIN"/>
    <property type="match status" value="1"/>
</dbReference>
<dbReference type="InterPro" id="IPR050569">
    <property type="entry name" value="TAAR"/>
</dbReference>
<feature type="transmembrane region" description="Helical" evidence="10">
    <location>
        <begin position="264"/>
        <end position="287"/>
    </location>
</feature>
<proteinExistence type="inferred from homology"/>
<dbReference type="AlphaFoldDB" id="A0AAU9W5Q7"/>
<feature type="transmembrane region" description="Helical" evidence="10">
    <location>
        <begin position="106"/>
        <end position="127"/>
    </location>
</feature>